<dbReference type="EMBL" id="PQIB02000002">
    <property type="protein sequence ID" value="RLN36395.1"/>
    <property type="molecule type" value="Genomic_DNA"/>
</dbReference>
<dbReference type="AlphaFoldDB" id="A0A3L6TDK1"/>
<dbReference type="OrthoDB" id="5842926at2759"/>
<keyword evidence="2" id="KW-1185">Reference proteome</keyword>
<dbReference type="Proteomes" id="UP000275267">
    <property type="component" value="Unassembled WGS sequence"/>
</dbReference>
<gene>
    <name evidence="1" type="ORF">C2845_PM03G32130</name>
</gene>
<evidence type="ECO:0000313" key="2">
    <source>
        <dbReference type="Proteomes" id="UP000275267"/>
    </source>
</evidence>
<evidence type="ECO:0000313" key="1">
    <source>
        <dbReference type="EMBL" id="RLN36395.1"/>
    </source>
</evidence>
<protein>
    <submittedName>
        <fullName evidence="1">Uncharacterized protein</fullName>
    </submittedName>
</protein>
<proteinExistence type="predicted"/>
<accession>A0A3L6TDK1</accession>
<name>A0A3L6TDK1_PANMI</name>
<sequence>MHVMKKEITRLTKMINEDTSTQKIGEFEKHTKGFGSGYLKKYGFVKGMGVTPRI</sequence>
<organism evidence="1 2">
    <name type="scientific">Panicum miliaceum</name>
    <name type="common">Proso millet</name>
    <name type="synonym">Broomcorn millet</name>
    <dbReference type="NCBI Taxonomy" id="4540"/>
    <lineage>
        <taxon>Eukaryota</taxon>
        <taxon>Viridiplantae</taxon>
        <taxon>Streptophyta</taxon>
        <taxon>Embryophyta</taxon>
        <taxon>Tracheophyta</taxon>
        <taxon>Spermatophyta</taxon>
        <taxon>Magnoliopsida</taxon>
        <taxon>Liliopsida</taxon>
        <taxon>Poales</taxon>
        <taxon>Poaceae</taxon>
        <taxon>PACMAD clade</taxon>
        <taxon>Panicoideae</taxon>
        <taxon>Panicodae</taxon>
        <taxon>Paniceae</taxon>
        <taxon>Panicinae</taxon>
        <taxon>Panicum</taxon>
        <taxon>Panicum sect. Panicum</taxon>
    </lineage>
</organism>
<comment type="caution">
    <text evidence="1">The sequence shown here is derived from an EMBL/GenBank/DDBJ whole genome shotgun (WGS) entry which is preliminary data.</text>
</comment>
<reference evidence="2" key="1">
    <citation type="journal article" date="2019" name="Nat. Commun.">
        <title>The genome of broomcorn millet.</title>
        <authorList>
            <person name="Zou C."/>
            <person name="Miki D."/>
            <person name="Li D."/>
            <person name="Tang Q."/>
            <person name="Xiao L."/>
            <person name="Rajput S."/>
            <person name="Deng P."/>
            <person name="Jia W."/>
            <person name="Huang R."/>
            <person name="Zhang M."/>
            <person name="Sun Y."/>
            <person name="Hu J."/>
            <person name="Fu X."/>
            <person name="Schnable P.S."/>
            <person name="Li F."/>
            <person name="Zhang H."/>
            <person name="Feng B."/>
            <person name="Zhu X."/>
            <person name="Liu R."/>
            <person name="Schnable J.C."/>
            <person name="Zhu J.-K."/>
            <person name="Zhang H."/>
        </authorList>
    </citation>
    <scope>NUCLEOTIDE SEQUENCE [LARGE SCALE GENOMIC DNA]</scope>
</reference>